<evidence type="ECO:0000256" key="2">
    <source>
        <dbReference type="ARBA" id="ARBA00003015"/>
    </source>
</evidence>
<keyword evidence="11" id="KW-1185">Reference proteome</keyword>
<evidence type="ECO:0000256" key="8">
    <source>
        <dbReference type="ARBA" id="ARBA00060767"/>
    </source>
</evidence>
<comment type="caution">
    <text evidence="9">Lacks conserved residue(s) required for the propagation of feature annotation.</text>
</comment>
<dbReference type="FunFam" id="3.40.50.150:FF:000035">
    <property type="entry name" value="tRNA (guanine-N(7)-)-methyltransferase"/>
    <property type="match status" value="1"/>
</dbReference>
<dbReference type="Gene3D" id="3.40.50.150">
    <property type="entry name" value="Vaccinia Virus protein VP39"/>
    <property type="match status" value="1"/>
</dbReference>
<dbReference type="InterPro" id="IPR003358">
    <property type="entry name" value="tRNA_(Gua-N-7)_MeTrfase_Trmb"/>
</dbReference>
<dbReference type="PANTHER" id="PTHR23417">
    <property type="entry name" value="3-DEOXY-D-MANNO-OCTULOSONIC-ACID TRANSFERASE/TRNA GUANINE-N 7 - -METHYLTRANSFERASE"/>
    <property type="match status" value="1"/>
</dbReference>
<proteinExistence type="inferred from homology"/>
<dbReference type="InterPro" id="IPR055361">
    <property type="entry name" value="tRNA_methyltr_TrmB_bact"/>
</dbReference>
<evidence type="ECO:0000256" key="6">
    <source>
        <dbReference type="ARBA" id="ARBA00022694"/>
    </source>
</evidence>
<dbReference type="AlphaFoldDB" id="A0A4P9VI33"/>
<keyword evidence="3 9" id="KW-0489">Methyltransferase</keyword>
<feature type="binding site" evidence="9">
    <location>
        <begin position="212"/>
        <end position="215"/>
    </location>
    <ligand>
        <name>substrate</name>
    </ligand>
</feature>
<dbReference type="PANTHER" id="PTHR23417:SF14">
    <property type="entry name" value="PENTACOTRIPEPTIDE-REPEAT REGION OF PRORP DOMAIN-CONTAINING PROTEIN"/>
    <property type="match status" value="1"/>
</dbReference>
<evidence type="ECO:0000313" key="10">
    <source>
        <dbReference type="EMBL" id="RDH42176.1"/>
    </source>
</evidence>
<reference evidence="10 11" key="1">
    <citation type="submission" date="2017-04" db="EMBL/GenBank/DDBJ databases">
        <title>Draft genome sequence of Zooshikella ganghwensis VG4 isolated from Red Sea sediments.</title>
        <authorList>
            <person name="Rehman Z."/>
            <person name="Alam I."/>
            <person name="Kamau A."/>
            <person name="Bajic V."/>
            <person name="Leiknes T."/>
        </authorList>
    </citation>
    <scope>NUCLEOTIDE SEQUENCE [LARGE SCALE GENOMIC DNA]</scope>
    <source>
        <strain evidence="10 11">VG4</strain>
    </source>
</reference>
<feature type="binding site" evidence="9">
    <location>
        <position position="138"/>
    </location>
    <ligand>
        <name>S-adenosyl-L-methionine</name>
        <dbReference type="ChEBI" id="CHEBI:59789"/>
    </ligand>
</feature>
<name>A0A4P9VI33_9GAMM</name>
<dbReference type="SUPFAM" id="SSF53335">
    <property type="entry name" value="S-adenosyl-L-methionine-dependent methyltransferases"/>
    <property type="match status" value="1"/>
</dbReference>
<feature type="binding site" evidence="9">
    <location>
        <position position="174"/>
    </location>
    <ligand>
        <name>substrate</name>
    </ligand>
</feature>
<evidence type="ECO:0000313" key="11">
    <source>
        <dbReference type="Proteomes" id="UP000257039"/>
    </source>
</evidence>
<dbReference type="PROSITE" id="PS51625">
    <property type="entry name" value="SAM_MT_TRMB"/>
    <property type="match status" value="1"/>
</dbReference>
<accession>A0A4P9VI33</accession>
<evidence type="ECO:0000256" key="9">
    <source>
        <dbReference type="HAMAP-Rule" id="MF_01057"/>
    </source>
</evidence>
<dbReference type="InterPro" id="IPR029063">
    <property type="entry name" value="SAM-dependent_MTases_sf"/>
</dbReference>
<dbReference type="Proteomes" id="UP000257039">
    <property type="component" value="Unassembled WGS sequence"/>
</dbReference>
<gene>
    <name evidence="9" type="primary">trmB</name>
    <name evidence="10" type="ORF">B9G39_01240</name>
</gene>
<feature type="binding site" evidence="9">
    <location>
        <position position="115"/>
    </location>
    <ligand>
        <name>S-adenosyl-L-methionine</name>
        <dbReference type="ChEBI" id="CHEBI:59789"/>
    </ligand>
</feature>
<comment type="similarity">
    <text evidence="8 9">Belongs to the class I-like SAM-binding methyltransferase superfamily. TrmB family.</text>
</comment>
<feature type="binding site" evidence="9">
    <location>
        <position position="88"/>
    </location>
    <ligand>
        <name>S-adenosyl-L-methionine</name>
        <dbReference type="ChEBI" id="CHEBI:59789"/>
    </ligand>
</feature>
<comment type="function">
    <text evidence="2 9">Catalyzes the formation of N(7)-methylguanine at position 46 (m7G46) in tRNA.</text>
</comment>
<dbReference type="UniPathway" id="UPA00989"/>
<feature type="binding site" evidence="9">
    <location>
        <position position="63"/>
    </location>
    <ligand>
        <name>S-adenosyl-L-methionine</name>
        <dbReference type="ChEBI" id="CHEBI:59789"/>
    </ligand>
</feature>
<feature type="binding site" evidence="9">
    <location>
        <position position="142"/>
    </location>
    <ligand>
        <name>substrate</name>
    </ligand>
</feature>
<dbReference type="Pfam" id="PF02390">
    <property type="entry name" value="Methyltransf_4"/>
    <property type="match status" value="1"/>
</dbReference>
<comment type="pathway">
    <text evidence="7 9">tRNA modification; N(7)-methylguanine-tRNA biosynthesis.</text>
</comment>
<dbReference type="GO" id="GO:0008176">
    <property type="term" value="F:tRNA (guanine(46)-N7)-methyltransferase activity"/>
    <property type="evidence" value="ECO:0007669"/>
    <property type="project" value="UniProtKB-UniRule"/>
</dbReference>
<evidence type="ECO:0000256" key="5">
    <source>
        <dbReference type="ARBA" id="ARBA00022691"/>
    </source>
</evidence>
<dbReference type="RefSeq" id="WP_094785714.1">
    <property type="nucleotide sequence ID" value="NZ_NDXW01000001.1"/>
</dbReference>
<keyword evidence="6 9" id="KW-0819">tRNA processing</keyword>
<evidence type="ECO:0000256" key="4">
    <source>
        <dbReference type="ARBA" id="ARBA00022679"/>
    </source>
</evidence>
<evidence type="ECO:0000256" key="1">
    <source>
        <dbReference type="ARBA" id="ARBA00000142"/>
    </source>
</evidence>
<dbReference type="EMBL" id="NDXW01000001">
    <property type="protein sequence ID" value="RDH42176.1"/>
    <property type="molecule type" value="Genomic_DNA"/>
</dbReference>
<dbReference type="GO" id="GO:0043527">
    <property type="term" value="C:tRNA methyltransferase complex"/>
    <property type="evidence" value="ECO:0007669"/>
    <property type="project" value="TreeGrafter"/>
</dbReference>
<dbReference type="EC" id="2.1.1.33" evidence="9"/>
<comment type="caution">
    <text evidence="10">The sequence shown here is derived from an EMBL/GenBank/DDBJ whole genome shotgun (WGS) entry which is preliminary data.</text>
</comment>
<dbReference type="NCBIfam" id="TIGR00091">
    <property type="entry name" value="tRNA (guanosine(46)-N7)-methyltransferase TrmB"/>
    <property type="match status" value="1"/>
</dbReference>
<evidence type="ECO:0000256" key="7">
    <source>
        <dbReference type="ARBA" id="ARBA00060552"/>
    </source>
</evidence>
<protein>
    <recommendedName>
        <fullName evidence="9">tRNA (guanine-N(7)-)-methyltransferase</fullName>
        <ecNumber evidence="9">2.1.1.33</ecNumber>
    </recommendedName>
    <alternativeName>
        <fullName evidence="9">tRNA (guanine(46)-N(7))-methyltransferase</fullName>
    </alternativeName>
    <alternativeName>
        <fullName evidence="9">tRNA(m7G46)-methyltransferase</fullName>
    </alternativeName>
</protein>
<dbReference type="HAMAP" id="MF_01057">
    <property type="entry name" value="tRNA_methyltr_TrmB"/>
    <property type="match status" value="1"/>
</dbReference>
<comment type="catalytic activity">
    <reaction evidence="1 9">
        <text>guanosine(46) in tRNA + S-adenosyl-L-methionine = N(7)-methylguanosine(46) in tRNA + S-adenosyl-L-homocysteine</text>
        <dbReference type="Rhea" id="RHEA:42708"/>
        <dbReference type="Rhea" id="RHEA-COMP:10188"/>
        <dbReference type="Rhea" id="RHEA-COMP:10189"/>
        <dbReference type="ChEBI" id="CHEBI:57856"/>
        <dbReference type="ChEBI" id="CHEBI:59789"/>
        <dbReference type="ChEBI" id="CHEBI:74269"/>
        <dbReference type="ChEBI" id="CHEBI:74480"/>
        <dbReference type="EC" id="2.1.1.33"/>
    </reaction>
</comment>
<organism evidence="10 11">
    <name type="scientific">Zooshikella ganghwensis</name>
    <dbReference type="NCBI Taxonomy" id="202772"/>
    <lineage>
        <taxon>Bacteria</taxon>
        <taxon>Pseudomonadati</taxon>
        <taxon>Pseudomonadota</taxon>
        <taxon>Gammaproteobacteria</taxon>
        <taxon>Oceanospirillales</taxon>
        <taxon>Zooshikellaceae</taxon>
        <taxon>Zooshikella</taxon>
    </lineage>
</organism>
<keyword evidence="4 9" id="KW-0808">Transferase</keyword>
<sequence>MTEDSVPGKKHRVIKSFVIRAGRMTAGQQRGWDEVWPKVGLDYTPDQIDLTQLFGREAPTIVEIGFGMGHSLLEMAKQSPENNFIGIEVHRPGVGALLNEADKQGLTNLRVFCHDAVEVLSHCIPESSLSRVQLYFPDPWHKKRHHKRRLVQPAFAELVRSRLVLEGVFHMATDWENYAEHMAAVLENANGFKNTATEYYPYIERPAFRPLTKFEKRGHRLGHGVWDMIYQRSE</sequence>
<evidence type="ECO:0000256" key="3">
    <source>
        <dbReference type="ARBA" id="ARBA00022603"/>
    </source>
</evidence>
<keyword evidence="5 9" id="KW-0949">S-adenosyl-L-methionine</keyword>